<dbReference type="InterPro" id="IPR004830">
    <property type="entry name" value="LRR_variant"/>
</dbReference>
<dbReference type="Pfam" id="PF01816">
    <property type="entry name" value="LRV"/>
    <property type="match status" value="1"/>
</dbReference>
<dbReference type="InterPro" id="IPR011989">
    <property type="entry name" value="ARM-like"/>
</dbReference>
<keyword evidence="2" id="KW-1185">Reference proteome</keyword>
<accession>A0A2T0KC57</accession>
<organism evidence="1 2">
    <name type="scientific">Actinoplanes italicus</name>
    <dbReference type="NCBI Taxonomy" id="113567"/>
    <lineage>
        <taxon>Bacteria</taxon>
        <taxon>Bacillati</taxon>
        <taxon>Actinomycetota</taxon>
        <taxon>Actinomycetes</taxon>
        <taxon>Micromonosporales</taxon>
        <taxon>Micromonosporaceae</taxon>
        <taxon>Actinoplanes</taxon>
    </lineage>
</organism>
<evidence type="ECO:0000313" key="1">
    <source>
        <dbReference type="EMBL" id="PRX20811.1"/>
    </source>
</evidence>
<dbReference type="Gene3D" id="1.25.10.10">
    <property type="entry name" value="Leucine-rich Repeat Variant"/>
    <property type="match status" value="1"/>
</dbReference>
<comment type="caution">
    <text evidence="1">The sequence shown here is derived from an EMBL/GenBank/DDBJ whole genome shotgun (WGS) entry which is preliminary data.</text>
</comment>
<sequence>MLVPNPLAALRGLARNPALPGAVLLRLAADDRITPWDLTCRHTWTDEAFDTLAAHPGPEVREALAQSPGATGAQRARLVGDLSIRVLQALLEGPPARWSDPLPGWVHRRLAHHPEPLVRDLLTYLPGTPREVVALLARDPHPGIADAARALLDRKPYEPTSIGAGQAVAFASGGSEWNRERAAADPALPADWVTTLAADPSPRVRLAVSQRPELTEDQRAAIDYPAGQETPLLDWVLAAGPDELRRCARSAHPGLRRSAACHPELPADLVGVLAADPDPAVRALLCAYRADVPGDLVLDTYLTVVSGSPCADSGFAGLSGDDLVRHPAFPRTGLARLMSSPDERARALVTRDPAAPPALIGQLSHDASATVRAAAAEDPRLPPERLLELLEDSPTTTAAAANPALPLPVAERLLPR</sequence>
<evidence type="ECO:0000313" key="2">
    <source>
        <dbReference type="Proteomes" id="UP000239415"/>
    </source>
</evidence>
<dbReference type="EMBL" id="PVMZ01000007">
    <property type="protein sequence ID" value="PRX20811.1"/>
    <property type="molecule type" value="Genomic_DNA"/>
</dbReference>
<name>A0A2T0KC57_9ACTN</name>
<dbReference type="AlphaFoldDB" id="A0A2T0KC57"/>
<gene>
    <name evidence="1" type="ORF">CLV67_10788</name>
</gene>
<dbReference type="Proteomes" id="UP000239415">
    <property type="component" value="Unassembled WGS sequence"/>
</dbReference>
<protein>
    <submittedName>
        <fullName evidence="1">Leucine rich repeat (LRR) protein</fullName>
    </submittedName>
</protein>
<reference evidence="1 2" key="1">
    <citation type="submission" date="2018-03" db="EMBL/GenBank/DDBJ databases">
        <title>Genomic Encyclopedia of Archaeal and Bacterial Type Strains, Phase II (KMG-II): from individual species to whole genera.</title>
        <authorList>
            <person name="Goeker M."/>
        </authorList>
    </citation>
    <scope>NUCLEOTIDE SEQUENCE [LARGE SCALE GENOMIC DNA]</scope>
    <source>
        <strain evidence="1 2">DSM 43146</strain>
    </source>
</reference>
<proteinExistence type="predicted"/>